<keyword evidence="3" id="KW-1185">Reference proteome</keyword>
<dbReference type="AlphaFoldDB" id="A0AA96V513"/>
<name>A0AA96V513_9EURY</name>
<dbReference type="EMBL" id="CP131060">
    <property type="protein sequence ID" value="WNY26050.1"/>
    <property type="molecule type" value="Genomic_DNA"/>
</dbReference>
<accession>A0AA96V513</accession>
<keyword evidence="1" id="KW-0472">Membrane</keyword>
<keyword evidence="1" id="KW-0812">Transmembrane</keyword>
<sequence>MNQKTKIMLSFVFIVFVILSVMMIPSIIQKRSDNNVDCNCFYRYIQNNYVYLTKEEVEIYQCWKNDPEAFGPHSNKNILAVFGKLSPKTGEDLYHWWTSARLVNTGYELTHYSRENGGPIIGEEVSSFGFMVIYVNSEKQDNLTAEDLERIVQIIEQKAEENGIENLPVVFYSKKWVPPESGGVGETLPEMYILAENGQFLDDSIIYKC</sequence>
<protein>
    <submittedName>
        <fullName evidence="2">Uncharacterized protein</fullName>
    </submittedName>
</protein>
<evidence type="ECO:0000313" key="3">
    <source>
        <dbReference type="Proteomes" id="UP001303587"/>
    </source>
</evidence>
<proteinExistence type="predicted"/>
<organism evidence="2 3">
    <name type="scientific">Methanolapillus millepedarum</name>
    <dbReference type="NCBI Taxonomy" id="3028296"/>
    <lineage>
        <taxon>Archaea</taxon>
        <taxon>Methanobacteriati</taxon>
        <taxon>Methanobacteriota</taxon>
        <taxon>Stenosarchaea group</taxon>
        <taxon>Methanomicrobia</taxon>
        <taxon>Methanosarcinales</taxon>
        <taxon>Methanosarcinaceae</taxon>
        <taxon>Methanolapillus</taxon>
    </lineage>
</organism>
<dbReference type="GeneID" id="89230718"/>
<dbReference type="Proteomes" id="UP001303587">
    <property type="component" value="Chromosome"/>
</dbReference>
<keyword evidence="1" id="KW-1133">Transmembrane helix</keyword>
<dbReference type="RefSeq" id="WP_338102387.1">
    <property type="nucleotide sequence ID" value="NZ_CP131060.1"/>
</dbReference>
<evidence type="ECO:0000313" key="2">
    <source>
        <dbReference type="EMBL" id="WNY26050.1"/>
    </source>
</evidence>
<reference evidence="2 3" key="1">
    <citation type="submission" date="2023-07" db="EMBL/GenBank/DDBJ databases">
        <title>Closed genoem sequence of Methanosarcinaceae archaeon Ac7.</title>
        <authorList>
            <person name="Poehlein A."/>
            <person name="Protasov E."/>
            <person name="Platt K."/>
            <person name="Reeh H."/>
            <person name="Daniel R."/>
            <person name="Brune A."/>
        </authorList>
    </citation>
    <scope>NUCLEOTIDE SEQUENCE [LARGE SCALE GENOMIC DNA]</scope>
    <source>
        <strain evidence="2 3">Ac7</strain>
    </source>
</reference>
<gene>
    <name evidence="2" type="ORF">MsAc7_16220</name>
</gene>
<feature type="transmembrane region" description="Helical" evidence="1">
    <location>
        <begin position="7"/>
        <end position="28"/>
    </location>
</feature>
<evidence type="ECO:0000256" key="1">
    <source>
        <dbReference type="SAM" id="Phobius"/>
    </source>
</evidence>